<comment type="caution">
    <text evidence="2">The sequence shown here is derived from an EMBL/GenBank/DDBJ whole genome shotgun (WGS) entry which is preliminary data.</text>
</comment>
<dbReference type="EMBL" id="RWGY01000029">
    <property type="protein sequence ID" value="TVU17777.1"/>
    <property type="molecule type" value="Genomic_DNA"/>
</dbReference>
<keyword evidence="1" id="KW-0732">Signal</keyword>
<accession>A0A5J9U2V7</accession>
<name>A0A5J9U2V7_9POAL</name>
<evidence type="ECO:0000313" key="3">
    <source>
        <dbReference type="Proteomes" id="UP000324897"/>
    </source>
</evidence>
<dbReference type="AlphaFoldDB" id="A0A5J9U2V7"/>
<proteinExistence type="predicted"/>
<evidence type="ECO:0008006" key="4">
    <source>
        <dbReference type="Google" id="ProtNLM"/>
    </source>
</evidence>
<evidence type="ECO:0000256" key="1">
    <source>
        <dbReference type="SAM" id="SignalP"/>
    </source>
</evidence>
<sequence>MAGVGCWVFLLSVTAAALCRTISGKVFLRLDSLVSSSRTSSRFQGEELLLLPVTCFSFYFQFYVTASFEWGCRALGFPAAVVARCQGLFVDFLSEFADDGVFLVGVDIEVPPLVQRGLPPRVFFWSSPEITTMSPYEQAAFRAVAFLQSLCTQGGLSNTSKACLGLLRAAIKIISELELLRCII</sequence>
<protein>
    <recommendedName>
        <fullName evidence="4">Secreted protein</fullName>
    </recommendedName>
</protein>
<dbReference type="Proteomes" id="UP000324897">
    <property type="component" value="Chromosome 7"/>
</dbReference>
<gene>
    <name evidence="2" type="ORF">EJB05_33833</name>
</gene>
<evidence type="ECO:0000313" key="2">
    <source>
        <dbReference type="EMBL" id="TVU17777.1"/>
    </source>
</evidence>
<reference evidence="2 3" key="1">
    <citation type="journal article" date="2019" name="Sci. Rep.">
        <title>A high-quality genome of Eragrostis curvula grass provides insights into Poaceae evolution and supports new strategies to enhance forage quality.</title>
        <authorList>
            <person name="Carballo J."/>
            <person name="Santos B.A.C.M."/>
            <person name="Zappacosta D."/>
            <person name="Garbus I."/>
            <person name="Selva J.P."/>
            <person name="Gallo C.A."/>
            <person name="Diaz A."/>
            <person name="Albertini E."/>
            <person name="Caccamo M."/>
            <person name="Echenique V."/>
        </authorList>
    </citation>
    <scope>NUCLEOTIDE SEQUENCE [LARGE SCALE GENOMIC DNA]</scope>
    <source>
        <strain evidence="3">cv. Victoria</strain>
        <tissue evidence="2">Leaf</tissue>
    </source>
</reference>
<feature type="non-terminal residue" evidence="2">
    <location>
        <position position="1"/>
    </location>
</feature>
<feature type="signal peptide" evidence="1">
    <location>
        <begin position="1"/>
        <end position="17"/>
    </location>
</feature>
<dbReference type="Gramene" id="TVU17777">
    <property type="protein sequence ID" value="TVU17777"/>
    <property type="gene ID" value="EJB05_33833"/>
</dbReference>
<organism evidence="2 3">
    <name type="scientific">Eragrostis curvula</name>
    <name type="common">weeping love grass</name>
    <dbReference type="NCBI Taxonomy" id="38414"/>
    <lineage>
        <taxon>Eukaryota</taxon>
        <taxon>Viridiplantae</taxon>
        <taxon>Streptophyta</taxon>
        <taxon>Embryophyta</taxon>
        <taxon>Tracheophyta</taxon>
        <taxon>Spermatophyta</taxon>
        <taxon>Magnoliopsida</taxon>
        <taxon>Liliopsida</taxon>
        <taxon>Poales</taxon>
        <taxon>Poaceae</taxon>
        <taxon>PACMAD clade</taxon>
        <taxon>Chloridoideae</taxon>
        <taxon>Eragrostideae</taxon>
        <taxon>Eragrostidinae</taxon>
        <taxon>Eragrostis</taxon>
    </lineage>
</organism>
<keyword evidence="3" id="KW-1185">Reference proteome</keyword>
<dbReference type="OrthoDB" id="691068at2759"/>
<feature type="chain" id="PRO_5023885257" description="Secreted protein" evidence="1">
    <location>
        <begin position="18"/>
        <end position="184"/>
    </location>
</feature>